<reference evidence="2 3" key="1">
    <citation type="submission" date="2018-04" db="EMBL/GenBank/DDBJ databases">
        <title>Genomic Encyclopedia of Archaeal and Bacterial Type Strains, Phase II (KMG-II): from individual species to whole genera.</title>
        <authorList>
            <person name="Goeker M."/>
        </authorList>
    </citation>
    <scope>NUCLEOTIDE SEQUENCE [LARGE SCALE GENOMIC DNA]</scope>
    <source>
        <strain evidence="2 3">DSM 29329</strain>
    </source>
</reference>
<dbReference type="RefSeq" id="WP_107976529.1">
    <property type="nucleotide sequence ID" value="NZ_BMEZ01000014.1"/>
</dbReference>
<accession>A0A2T6AUJ5</accession>
<keyword evidence="1" id="KW-1133">Transmembrane helix</keyword>
<feature type="transmembrane region" description="Helical" evidence="1">
    <location>
        <begin position="52"/>
        <end position="73"/>
    </location>
</feature>
<name>A0A2T6AUJ5_9RHOB</name>
<comment type="caution">
    <text evidence="2">The sequence shown here is derived from an EMBL/GenBank/DDBJ whole genome shotgun (WGS) entry which is preliminary data.</text>
</comment>
<keyword evidence="1" id="KW-0472">Membrane</keyword>
<sequence>MSNASVFWICTCLILIVAFLMIYLLSLKLLVDPKVALAAPGISRDLREWLSAFGGYAGALAALAAAVISVSMISRQISTASDQHLEMMKFQVHGALVQAQQVQSAASVAHGNVVQLLDSTVNRDEELVDGELESFSHVAEETRKQIIETRLTENVYDTQGRRPAFGSFEAALESWISAVATVRQVSNEDAETGESRRQMLRRLSGPLVTLELELRGVETDSADFIRRWSHLSP</sequence>
<protein>
    <submittedName>
        <fullName evidence="2">Uncharacterized protein</fullName>
    </submittedName>
</protein>
<feature type="transmembrane region" description="Helical" evidence="1">
    <location>
        <begin position="6"/>
        <end position="31"/>
    </location>
</feature>
<organism evidence="2 3">
    <name type="scientific">Allosediminivita pacifica</name>
    <dbReference type="NCBI Taxonomy" id="1267769"/>
    <lineage>
        <taxon>Bacteria</taxon>
        <taxon>Pseudomonadati</taxon>
        <taxon>Pseudomonadota</taxon>
        <taxon>Alphaproteobacteria</taxon>
        <taxon>Rhodobacterales</taxon>
        <taxon>Paracoccaceae</taxon>
        <taxon>Allosediminivita</taxon>
    </lineage>
</organism>
<evidence type="ECO:0000256" key="1">
    <source>
        <dbReference type="SAM" id="Phobius"/>
    </source>
</evidence>
<dbReference type="Proteomes" id="UP000244069">
    <property type="component" value="Unassembled WGS sequence"/>
</dbReference>
<dbReference type="EMBL" id="QBKN01000012">
    <property type="protein sequence ID" value="PTX47485.1"/>
    <property type="molecule type" value="Genomic_DNA"/>
</dbReference>
<keyword evidence="1" id="KW-0812">Transmembrane</keyword>
<keyword evidence="3" id="KW-1185">Reference proteome</keyword>
<proteinExistence type="predicted"/>
<evidence type="ECO:0000313" key="3">
    <source>
        <dbReference type="Proteomes" id="UP000244069"/>
    </source>
</evidence>
<evidence type="ECO:0000313" key="2">
    <source>
        <dbReference type="EMBL" id="PTX47485.1"/>
    </source>
</evidence>
<dbReference type="AlphaFoldDB" id="A0A2T6AUJ5"/>
<gene>
    <name evidence="2" type="ORF">C8N44_112109</name>
</gene>